<dbReference type="PANTHER" id="PTHR33408">
    <property type="entry name" value="TRANSPOSASE"/>
    <property type="match status" value="1"/>
</dbReference>
<evidence type="ECO:0000259" key="1">
    <source>
        <dbReference type="Pfam" id="PF01609"/>
    </source>
</evidence>
<dbReference type="GO" id="GO:0003677">
    <property type="term" value="F:DNA binding"/>
    <property type="evidence" value="ECO:0007669"/>
    <property type="project" value="InterPro"/>
</dbReference>
<dbReference type="GO" id="GO:0006313">
    <property type="term" value="P:DNA transposition"/>
    <property type="evidence" value="ECO:0007669"/>
    <property type="project" value="InterPro"/>
</dbReference>
<reference evidence="2" key="1">
    <citation type="submission" date="2023-04" db="EMBL/GenBank/DDBJ databases">
        <title>Genome Encyclopedia of Bacteria and Archaea VI: Functional Genomics of Type Strains.</title>
        <authorList>
            <person name="Whitman W."/>
        </authorList>
    </citation>
    <scope>NUCLEOTIDE SEQUENCE</scope>
    <source>
        <strain evidence="2">Enz.4-51</strain>
    </source>
</reference>
<sequence length="248" mass="27883">MSDRDARSMQHRGGGIVGYNVQAAVDTKNHLIVAHELTNVGHDRSSLAKIANQVKEALQVTQLTVVADKGYYSGEQIKDCMDLGVTPIMPKCKTSSNRSHGLFDKNAFIYHPDKNEYECPAGQVLIERFKTVEHGKNLIAYWSSSCKTCALKPQCTTGTNRRVKRWEHEAMLDQMQDNLEAMPDAMKIRRCTIEHTFGTLKSWMGATHFLTKTKEHVSTEMSLNILAYNLKRVMNIMGSSNLMKAMAT</sequence>
<organism evidence="2 3">
    <name type="scientific">Polynucleobacter sphagniphilus</name>
    <dbReference type="NCBI Taxonomy" id="1743169"/>
    <lineage>
        <taxon>Bacteria</taxon>
        <taxon>Pseudomonadati</taxon>
        <taxon>Pseudomonadota</taxon>
        <taxon>Betaproteobacteria</taxon>
        <taxon>Burkholderiales</taxon>
        <taxon>Burkholderiaceae</taxon>
        <taxon>Polynucleobacter</taxon>
    </lineage>
</organism>
<dbReference type="GO" id="GO:0004803">
    <property type="term" value="F:transposase activity"/>
    <property type="evidence" value="ECO:0007669"/>
    <property type="project" value="InterPro"/>
</dbReference>
<dbReference type="Proteomes" id="UP001161160">
    <property type="component" value="Unassembled WGS sequence"/>
</dbReference>
<comment type="caution">
    <text evidence="2">The sequence shown here is derived from an EMBL/GenBank/DDBJ whole genome shotgun (WGS) entry which is preliminary data.</text>
</comment>
<evidence type="ECO:0000313" key="2">
    <source>
        <dbReference type="EMBL" id="MDH6505044.1"/>
    </source>
</evidence>
<keyword evidence="3" id="KW-1185">Reference proteome</keyword>
<protein>
    <recommendedName>
        <fullName evidence="1">Transposase IS4-like domain-containing protein</fullName>
    </recommendedName>
</protein>
<name>A0AA43S5X6_9BURK</name>
<evidence type="ECO:0000313" key="3">
    <source>
        <dbReference type="Proteomes" id="UP001161160"/>
    </source>
</evidence>
<dbReference type="EMBL" id="JARXYA010000039">
    <property type="protein sequence ID" value="MDH6505044.1"/>
    <property type="molecule type" value="Genomic_DNA"/>
</dbReference>
<dbReference type="AlphaFoldDB" id="A0AA43S5X6"/>
<accession>A0AA43S5X6</accession>
<dbReference type="RefSeq" id="WP_280757174.1">
    <property type="nucleotide sequence ID" value="NZ_JARXXW010000037.1"/>
</dbReference>
<dbReference type="Pfam" id="PF01609">
    <property type="entry name" value="DDE_Tnp_1"/>
    <property type="match status" value="1"/>
</dbReference>
<dbReference type="InterPro" id="IPR002559">
    <property type="entry name" value="Transposase_11"/>
</dbReference>
<feature type="domain" description="Transposase IS4-like" evidence="1">
    <location>
        <begin position="9"/>
        <end position="230"/>
    </location>
</feature>
<gene>
    <name evidence="2" type="ORF">M2127_002374</name>
</gene>
<proteinExistence type="predicted"/>